<name>A0A8I2KRG6_9GAMM</name>
<reference evidence="1" key="1">
    <citation type="submission" date="2019-10" db="EMBL/GenBank/DDBJ databases">
        <authorList>
            <person name="Paulsen S."/>
        </authorList>
    </citation>
    <scope>NUCLEOTIDE SEQUENCE</scope>
    <source>
        <strain evidence="1">LMG 19692</strain>
    </source>
</reference>
<dbReference type="EMBL" id="WEIA01000011">
    <property type="protein sequence ID" value="NLR22988.1"/>
    <property type="molecule type" value="Genomic_DNA"/>
</dbReference>
<sequence>MNLKENAREHLLDAAINDIEENGIYWNGSISRSQRGHLLTLLEEHGYEISMNEVPPHWEHAFYTSAYSYDDVLELAQKRAEESDW</sequence>
<dbReference type="Proteomes" id="UP000646877">
    <property type="component" value="Unassembled WGS sequence"/>
</dbReference>
<evidence type="ECO:0000313" key="1">
    <source>
        <dbReference type="EMBL" id="NLR22988.1"/>
    </source>
</evidence>
<accession>A0A8I2KRG6</accession>
<gene>
    <name evidence="1" type="ORF">F9Y85_17065</name>
    <name evidence="2" type="ORF">R5H13_14710</name>
</gene>
<dbReference type="Proteomes" id="UP001304419">
    <property type="component" value="Chromosome 1"/>
</dbReference>
<evidence type="ECO:0000313" key="4">
    <source>
        <dbReference type="Proteomes" id="UP001304419"/>
    </source>
</evidence>
<organism evidence="1 3">
    <name type="scientific">Pseudoalteromonas maricaloris</name>
    <dbReference type="NCBI Taxonomy" id="184924"/>
    <lineage>
        <taxon>Bacteria</taxon>
        <taxon>Pseudomonadati</taxon>
        <taxon>Pseudomonadota</taxon>
        <taxon>Gammaproteobacteria</taxon>
        <taxon>Alteromonadales</taxon>
        <taxon>Pseudoalteromonadaceae</taxon>
        <taxon>Pseudoalteromonas</taxon>
    </lineage>
</organism>
<proteinExistence type="predicted"/>
<reference evidence="2 4" key="2">
    <citation type="submission" date="2023-10" db="EMBL/GenBank/DDBJ databases">
        <title>To unveil natural product biosynthetic capacity in Pseudoalteromonas.</title>
        <authorList>
            <person name="Wang J."/>
        </authorList>
    </citation>
    <scope>NUCLEOTIDE SEQUENCE [LARGE SCALE GENOMIC DNA]</scope>
    <source>
        <strain evidence="2 4">DSM 15914</strain>
    </source>
</reference>
<evidence type="ECO:0000313" key="2">
    <source>
        <dbReference type="EMBL" id="WOX27893.1"/>
    </source>
</evidence>
<evidence type="ECO:0000313" key="3">
    <source>
        <dbReference type="Proteomes" id="UP000646877"/>
    </source>
</evidence>
<dbReference type="AlphaFoldDB" id="A0A8I2KRG6"/>
<dbReference type="EMBL" id="CP137578">
    <property type="protein sequence ID" value="WOX27893.1"/>
    <property type="molecule type" value="Genomic_DNA"/>
</dbReference>
<keyword evidence="4" id="KW-1185">Reference proteome</keyword>
<protein>
    <submittedName>
        <fullName evidence="1">Uncharacterized protein</fullName>
    </submittedName>
</protein>
<dbReference type="RefSeq" id="WP_193522246.1">
    <property type="nucleotide sequence ID" value="NZ_CBCSDF010000012.1"/>
</dbReference>